<name>A0A8W8P3Y8_MAGGI</name>
<feature type="chain" id="PRO_5036461349" description="Secreted protein" evidence="1">
    <location>
        <begin position="20"/>
        <end position="82"/>
    </location>
</feature>
<evidence type="ECO:0000313" key="3">
    <source>
        <dbReference type="Proteomes" id="UP000005408"/>
    </source>
</evidence>
<dbReference type="AlphaFoldDB" id="A0A8W8P3Y8"/>
<evidence type="ECO:0000313" key="2">
    <source>
        <dbReference type="EnsemblMetazoa" id="G8877.1:cds"/>
    </source>
</evidence>
<keyword evidence="1" id="KW-0732">Signal</keyword>
<keyword evidence="3" id="KW-1185">Reference proteome</keyword>
<organism evidence="2 3">
    <name type="scientific">Magallana gigas</name>
    <name type="common">Pacific oyster</name>
    <name type="synonym">Crassostrea gigas</name>
    <dbReference type="NCBI Taxonomy" id="29159"/>
    <lineage>
        <taxon>Eukaryota</taxon>
        <taxon>Metazoa</taxon>
        <taxon>Spiralia</taxon>
        <taxon>Lophotrochozoa</taxon>
        <taxon>Mollusca</taxon>
        <taxon>Bivalvia</taxon>
        <taxon>Autobranchia</taxon>
        <taxon>Pteriomorphia</taxon>
        <taxon>Ostreida</taxon>
        <taxon>Ostreoidea</taxon>
        <taxon>Ostreidae</taxon>
        <taxon>Magallana</taxon>
    </lineage>
</organism>
<sequence>MSVCMILFPLCICVQGSYRSRYVAVGVTYDDRECVHYFRVESSKYPSPTKSGYFLVGSTPLILPKNKVGFYNKECLFRNVRY</sequence>
<dbReference type="EnsemblMetazoa" id="G8877.1">
    <property type="protein sequence ID" value="G8877.1:cds"/>
    <property type="gene ID" value="G8877"/>
</dbReference>
<evidence type="ECO:0008006" key="4">
    <source>
        <dbReference type="Google" id="ProtNLM"/>
    </source>
</evidence>
<reference evidence="2" key="1">
    <citation type="submission" date="2022-08" db="UniProtKB">
        <authorList>
            <consortium name="EnsemblMetazoa"/>
        </authorList>
    </citation>
    <scope>IDENTIFICATION</scope>
    <source>
        <strain evidence="2">05x7-T-G4-1.051#20</strain>
    </source>
</reference>
<proteinExistence type="predicted"/>
<protein>
    <recommendedName>
        <fullName evidence="4">Secreted protein</fullName>
    </recommendedName>
</protein>
<accession>A0A8W8P3Y8</accession>
<feature type="signal peptide" evidence="1">
    <location>
        <begin position="1"/>
        <end position="19"/>
    </location>
</feature>
<dbReference type="Proteomes" id="UP000005408">
    <property type="component" value="Unassembled WGS sequence"/>
</dbReference>
<evidence type="ECO:0000256" key="1">
    <source>
        <dbReference type="SAM" id="SignalP"/>
    </source>
</evidence>